<dbReference type="PANTHER" id="PTHR12138:SF151">
    <property type="entry name" value="SECRETED PROTEIN"/>
    <property type="match status" value="1"/>
</dbReference>
<evidence type="ECO:0000313" key="2">
    <source>
        <dbReference type="Ensembl" id="ENSCJAP00000090911.1"/>
    </source>
</evidence>
<proteinExistence type="predicted"/>
<keyword evidence="3" id="KW-1185">Reference proteome</keyword>
<reference evidence="2 3" key="1">
    <citation type="submission" date="2009-03" db="EMBL/GenBank/DDBJ databases">
        <authorList>
            <person name="Warren W."/>
            <person name="Ye L."/>
            <person name="Minx P."/>
            <person name="Worley K."/>
            <person name="Gibbs R."/>
            <person name="Wilson R.K."/>
        </authorList>
    </citation>
    <scope>NUCLEOTIDE SEQUENCE [LARGE SCALE GENOMIC DNA]</scope>
</reference>
<name>A0A8I3WJ30_CALJA</name>
<dbReference type="AlphaFoldDB" id="A0A8I3WJ30"/>
<dbReference type="PRINTS" id="PR02045">
    <property type="entry name" value="F138DOMAIN"/>
</dbReference>
<organism evidence="2 3">
    <name type="scientific">Callithrix jacchus</name>
    <name type="common">White-tufted-ear marmoset</name>
    <name type="synonym">Simia Jacchus</name>
    <dbReference type="NCBI Taxonomy" id="9483"/>
    <lineage>
        <taxon>Eukaryota</taxon>
        <taxon>Metazoa</taxon>
        <taxon>Chordata</taxon>
        <taxon>Craniata</taxon>
        <taxon>Vertebrata</taxon>
        <taxon>Euteleostomi</taxon>
        <taxon>Mammalia</taxon>
        <taxon>Eutheria</taxon>
        <taxon>Euarchontoglires</taxon>
        <taxon>Primates</taxon>
        <taxon>Haplorrhini</taxon>
        <taxon>Platyrrhini</taxon>
        <taxon>Cebidae</taxon>
        <taxon>Callitrichinae</taxon>
        <taxon>Callithrix</taxon>
        <taxon>Callithrix</taxon>
    </lineage>
</organism>
<evidence type="ECO:0000256" key="1">
    <source>
        <dbReference type="SAM" id="MobiDB-lite"/>
    </source>
</evidence>
<accession>A0A8I3WJ30</accession>
<dbReference type="Proteomes" id="UP000008225">
    <property type="component" value="Chromosome 14"/>
</dbReference>
<protein>
    <submittedName>
        <fullName evidence="2">Uncharacterized protein</fullName>
    </submittedName>
</protein>
<dbReference type="GeneTree" id="ENSGT01120000271815"/>
<dbReference type="PANTHER" id="PTHR12138">
    <property type="entry name" value="PRIMATE-EXPANDED PROTEIN FAMILY"/>
    <property type="match status" value="1"/>
</dbReference>
<feature type="region of interest" description="Disordered" evidence="1">
    <location>
        <begin position="1"/>
        <end position="21"/>
    </location>
</feature>
<sequence>MRRTFPKAPTTQKAAKESNGAQRECFQELRPRGKSPYKTFLQIEGDILKFFSVFNFFMFFLRHQKLYMFVVDFFFFFLRRSFAVVTQTGVQWHDLGSLQPLPPRVSSESPASAFRVGGIIGTCHHAWLIFVFLVEAGFHHLDQAGLELLTS</sequence>
<reference evidence="2" key="3">
    <citation type="submission" date="2025-09" db="UniProtKB">
        <authorList>
            <consortium name="Ensembl"/>
        </authorList>
    </citation>
    <scope>IDENTIFICATION</scope>
</reference>
<dbReference type="Ensembl" id="ENSCJAT00000127681.1">
    <property type="protein sequence ID" value="ENSCJAP00000090911.1"/>
    <property type="gene ID" value="ENSCJAG00000078489.1"/>
</dbReference>
<evidence type="ECO:0000313" key="3">
    <source>
        <dbReference type="Proteomes" id="UP000008225"/>
    </source>
</evidence>
<reference evidence="2" key="2">
    <citation type="submission" date="2025-08" db="UniProtKB">
        <authorList>
            <consortium name="Ensembl"/>
        </authorList>
    </citation>
    <scope>IDENTIFICATION</scope>
</reference>